<reference evidence="1" key="1">
    <citation type="submission" date="2021-06" db="EMBL/GenBank/DDBJ databases">
        <authorList>
            <person name="Kallberg Y."/>
            <person name="Tangrot J."/>
            <person name="Rosling A."/>
        </authorList>
    </citation>
    <scope>NUCLEOTIDE SEQUENCE</scope>
    <source>
        <strain evidence="1">AZ414A</strain>
    </source>
</reference>
<dbReference type="EMBL" id="CAJVPK010005747">
    <property type="protein sequence ID" value="CAG8646516.1"/>
    <property type="molecule type" value="Genomic_DNA"/>
</dbReference>
<protein>
    <submittedName>
        <fullName evidence="1">8917_t:CDS:1</fullName>
    </submittedName>
</protein>
<accession>A0A9N9GZK3</accession>
<evidence type="ECO:0000313" key="2">
    <source>
        <dbReference type="Proteomes" id="UP000789706"/>
    </source>
</evidence>
<dbReference type="Proteomes" id="UP000789706">
    <property type="component" value="Unassembled WGS sequence"/>
</dbReference>
<feature type="non-terminal residue" evidence="1">
    <location>
        <position position="71"/>
    </location>
</feature>
<evidence type="ECO:0000313" key="1">
    <source>
        <dbReference type="EMBL" id="CAG8646516.1"/>
    </source>
</evidence>
<comment type="caution">
    <text evidence="1">The sequence shown here is derived from an EMBL/GenBank/DDBJ whole genome shotgun (WGS) entry which is preliminary data.</text>
</comment>
<keyword evidence="2" id="KW-1185">Reference proteome</keyword>
<sequence length="71" mass="8546">MQQQLEGQRIEIEDLKKRLQKVYEDRTKIHNLYDEQYKKNEQKHIETIIEIAKAERESLFGDVKSLIGDNE</sequence>
<organism evidence="1 2">
    <name type="scientific">Diversispora eburnea</name>
    <dbReference type="NCBI Taxonomy" id="1213867"/>
    <lineage>
        <taxon>Eukaryota</taxon>
        <taxon>Fungi</taxon>
        <taxon>Fungi incertae sedis</taxon>
        <taxon>Mucoromycota</taxon>
        <taxon>Glomeromycotina</taxon>
        <taxon>Glomeromycetes</taxon>
        <taxon>Diversisporales</taxon>
        <taxon>Diversisporaceae</taxon>
        <taxon>Diversispora</taxon>
    </lineage>
</organism>
<proteinExistence type="predicted"/>
<gene>
    <name evidence="1" type="ORF">DEBURN_LOCUS11332</name>
</gene>
<dbReference type="OrthoDB" id="2435337at2759"/>
<name>A0A9N9GZK3_9GLOM</name>
<dbReference type="AlphaFoldDB" id="A0A9N9GZK3"/>